<evidence type="ECO:0000313" key="2">
    <source>
        <dbReference type="Proteomes" id="UP001178507"/>
    </source>
</evidence>
<sequence length="118" mass="13012">MWCCCFCPAAALYQAGRADETARLEGRRSLLAALPACLPAKALAVLKPDADADFSASLDKLEKMASTSYNDPLACKKRADGETRADCLEQEDWELECERRKQQGKKCVPPPADLLSYR</sequence>
<dbReference type="EMBL" id="CAUJNA010002291">
    <property type="protein sequence ID" value="CAJ1392210.1"/>
    <property type="molecule type" value="Genomic_DNA"/>
</dbReference>
<evidence type="ECO:0000313" key="1">
    <source>
        <dbReference type="EMBL" id="CAJ1392210.1"/>
    </source>
</evidence>
<accession>A0AA36ISP8</accession>
<dbReference type="AlphaFoldDB" id="A0AA36ISP8"/>
<name>A0AA36ISP8_9DINO</name>
<protein>
    <submittedName>
        <fullName evidence="1">Uncharacterized protein</fullName>
    </submittedName>
</protein>
<gene>
    <name evidence="1" type="ORF">EVOR1521_LOCUS17362</name>
</gene>
<reference evidence="1" key="1">
    <citation type="submission" date="2023-08" db="EMBL/GenBank/DDBJ databases">
        <authorList>
            <person name="Chen Y."/>
            <person name="Shah S."/>
            <person name="Dougan E. K."/>
            <person name="Thang M."/>
            <person name="Chan C."/>
        </authorList>
    </citation>
    <scope>NUCLEOTIDE SEQUENCE</scope>
</reference>
<keyword evidence="2" id="KW-1185">Reference proteome</keyword>
<dbReference type="Proteomes" id="UP001178507">
    <property type="component" value="Unassembled WGS sequence"/>
</dbReference>
<comment type="caution">
    <text evidence="1">The sequence shown here is derived from an EMBL/GenBank/DDBJ whole genome shotgun (WGS) entry which is preliminary data.</text>
</comment>
<proteinExistence type="predicted"/>
<organism evidence="1 2">
    <name type="scientific">Effrenium voratum</name>
    <dbReference type="NCBI Taxonomy" id="2562239"/>
    <lineage>
        <taxon>Eukaryota</taxon>
        <taxon>Sar</taxon>
        <taxon>Alveolata</taxon>
        <taxon>Dinophyceae</taxon>
        <taxon>Suessiales</taxon>
        <taxon>Symbiodiniaceae</taxon>
        <taxon>Effrenium</taxon>
    </lineage>
</organism>